<dbReference type="SUPFAM" id="SSF56176">
    <property type="entry name" value="FAD-binding/transporter-associated domain-like"/>
    <property type="match status" value="1"/>
</dbReference>
<dbReference type="PANTHER" id="PTHR42934">
    <property type="entry name" value="GLYCOLATE OXIDASE SUBUNIT GLCD"/>
    <property type="match status" value="1"/>
</dbReference>
<evidence type="ECO:0000256" key="3">
    <source>
        <dbReference type="ARBA" id="ARBA00022827"/>
    </source>
</evidence>
<name>A0A7C0ZD88_UNCW3</name>
<accession>A0A7C0ZD88</accession>
<evidence type="ECO:0000256" key="2">
    <source>
        <dbReference type="ARBA" id="ARBA00022630"/>
    </source>
</evidence>
<dbReference type="Pfam" id="PF01565">
    <property type="entry name" value="FAD_binding_4"/>
    <property type="match status" value="1"/>
</dbReference>
<comment type="caution">
    <text evidence="6">The sequence shown here is derived from an EMBL/GenBank/DDBJ whole genome shotgun (WGS) entry which is preliminary data.</text>
</comment>
<gene>
    <name evidence="6" type="ORF">ENF18_00235</name>
</gene>
<dbReference type="Gene3D" id="1.10.45.10">
    <property type="entry name" value="Vanillyl-alcohol Oxidase, Chain A, domain 4"/>
    <property type="match status" value="1"/>
</dbReference>
<dbReference type="Gene3D" id="3.30.465.10">
    <property type="match status" value="1"/>
</dbReference>
<dbReference type="InterPro" id="IPR051914">
    <property type="entry name" value="FAD-linked_OxidoTrans_Type4"/>
</dbReference>
<evidence type="ECO:0000313" key="6">
    <source>
        <dbReference type="EMBL" id="HDI82201.1"/>
    </source>
</evidence>
<dbReference type="GO" id="GO:0071949">
    <property type="term" value="F:FAD binding"/>
    <property type="evidence" value="ECO:0007669"/>
    <property type="project" value="InterPro"/>
</dbReference>
<organism evidence="6">
    <name type="scientific">candidate division WOR-3 bacterium</name>
    <dbReference type="NCBI Taxonomy" id="2052148"/>
    <lineage>
        <taxon>Bacteria</taxon>
        <taxon>Bacteria division WOR-3</taxon>
    </lineage>
</organism>
<dbReference type="Gene3D" id="3.30.70.2190">
    <property type="match status" value="1"/>
</dbReference>
<dbReference type="SUPFAM" id="SSF55103">
    <property type="entry name" value="FAD-linked oxidases, C-terminal domain"/>
    <property type="match status" value="1"/>
</dbReference>
<dbReference type="InterPro" id="IPR016169">
    <property type="entry name" value="FAD-bd_PCMH_sub2"/>
</dbReference>
<evidence type="ECO:0000259" key="5">
    <source>
        <dbReference type="PROSITE" id="PS51387"/>
    </source>
</evidence>
<sequence>MTELENILKNEFPESSLILDREAMEPYSRDETPEKLVFYPDAVLRPENTEEIKKLLHLANTYNFPVIPRGAGTSRCGGPLPVRGGVVVSTERMKKIIDIDTKNMFVLLEPGVITGEINRSLKETGLFYPPDPASIDSCSIGGNVATNAGGPHCLKYGVTRNYVYGLDVFTPDGSELNLGGKVLKNTTGYSLLNLFIGSEGTLGIFTKILLRIIPEPVYKNLVLAIFNDLNQATEGAIELLRRGVIPDALEFIDRDCVKAKKAHESELPDLKVGDYLLIEIAGFSEEEIDRYLETLGDILENAEDILVADQPSQMEALWNFRRGISEAIDTENLIIPEDIVVPRNRIPDVISMIKNIAGRRKTRIYTFGHIGDGNIHVDIVSTGDESIVEEILKIVADAGGKISGEHGIGWTKRKYLHYSRDKKEIQIMRKLKRTFDPNNILNPDKLFI</sequence>
<reference evidence="6" key="1">
    <citation type="journal article" date="2020" name="mSystems">
        <title>Genome- and Community-Level Interaction Insights into Carbon Utilization and Element Cycling Functions of Hydrothermarchaeota in Hydrothermal Sediment.</title>
        <authorList>
            <person name="Zhou Z."/>
            <person name="Liu Y."/>
            <person name="Xu W."/>
            <person name="Pan J."/>
            <person name="Luo Z.H."/>
            <person name="Li M."/>
        </authorList>
    </citation>
    <scope>NUCLEOTIDE SEQUENCE [LARGE SCALE GENOMIC DNA]</scope>
    <source>
        <strain evidence="6">HyVt-102</strain>
    </source>
</reference>
<dbReference type="AlphaFoldDB" id="A0A7C0ZD88"/>
<dbReference type="PANTHER" id="PTHR42934:SF2">
    <property type="entry name" value="GLYCOLATE OXIDASE SUBUNIT GLCD"/>
    <property type="match status" value="1"/>
</dbReference>
<dbReference type="GO" id="GO:0016491">
    <property type="term" value="F:oxidoreductase activity"/>
    <property type="evidence" value="ECO:0007669"/>
    <property type="project" value="UniProtKB-KW"/>
</dbReference>
<evidence type="ECO:0000256" key="1">
    <source>
        <dbReference type="ARBA" id="ARBA00001974"/>
    </source>
</evidence>
<dbReference type="Gene3D" id="3.30.70.2740">
    <property type="match status" value="1"/>
</dbReference>
<evidence type="ECO:0000256" key="4">
    <source>
        <dbReference type="ARBA" id="ARBA00023002"/>
    </source>
</evidence>
<dbReference type="InterPro" id="IPR016164">
    <property type="entry name" value="FAD-linked_Oxase-like_C"/>
</dbReference>
<dbReference type="EMBL" id="DQWE01000011">
    <property type="protein sequence ID" value="HDI82201.1"/>
    <property type="molecule type" value="Genomic_DNA"/>
</dbReference>
<dbReference type="Pfam" id="PF02913">
    <property type="entry name" value="FAD-oxidase_C"/>
    <property type="match status" value="1"/>
</dbReference>
<dbReference type="Proteomes" id="UP000885847">
    <property type="component" value="Unassembled WGS sequence"/>
</dbReference>
<dbReference type="FunFam" id="1.10.45.10:FF:000001">
    <property type="entry name" value="D-lactate dehydrogenase mitochondrial"/>
    <property type="match status" value="1"/>
</dbReference>
<dbReference type="PROSITE" id="PS51387">
    <property type="entry name" value="FAD_PCMH"/>
    <property type="match status" value="1"/>
</dbReference>
<proteinExistence type="predicted"/>
<protein>
    <submittedName>
        <fullName evidence="6">FAD-binding oxidoreductase</fullName>
    </submittedName>
</protein>
<keyword evidence="4" id="KW-0560">Oxidoreductase</keyword>
<dbReference type="InterPro" id="IPR016166">
    <property type="entry name" value="FAD-bd_PCMH"/>
</dbReference>
<dbReference type="InterPro" id="IPR006094">
    <property type="entry name" value="Oxid_FAD_bind_N"/>
</dbReference>
<dbReference type="Gene3D" id="3.30.43.10">
    <property type="entry name" value="Uridine Diphospho-n-acetylenolpyruvylglucosamine Reductase, domain 2"/>
    <property type="match status" value="1"/>
</dbReference>
<feature type="domain" description="FAD-binding PCMH-type" evidence="5">
    <location>
        <begin position="36"/>
        <end position="215"/>
    </location>
</feature>
<dbReference type="InterPro" id="IPR016171">
    <property type="entry name" value="Vanillyl_alc_oxidase_C-sub2"/>
</dbReference>
<dbReference type="InterPro" id="IPR036318">
    <property type="entry name" value="FAD-bd_PCMH-like_sf"/>
</dbReference>
<comment type="cofactor">
    <cofactor evidence="1">
        <name>FAD</name>
        <dbReference type="ChEBI" id="CHEBI:57692"/>
    </cofactor>
</comment>
<keyword evidence="2" id="KW-0285">Flavoprotein</keyword>
<keyword evidence="3" id="KW-0274">FAD</keyword>
<dbReference type="InterPro" id="IPR016167">
    <property type="entry name" value="FAD-bd_PCMH_sub1"/>
</dbReference>
<dbReference type="InterPro" id="IPR004113">
    <property type="entry name" value="FAD-bd_oxidored_4_C"/>
</dbReference>